<proteinExistence type="predicted"/>
<dbReference type="Gene3D" id="1.25.40.10">
    <property type="entry name" value="Tetratricopeptide repeat domain"/>
    <property type="match status" value="2"/>
</dbReference>
<evidence type="ECO:0000256" key="2">
    <source>
        <dbReference type="SAM" id="MobiDB-lite"/>
    </source>
</evidence>
<keyword evidence="4" id="KW-1185">Reference proteome</keyword>
<feature type="repeat" description="TPR" evidence="1">
    <location>
        <begin position="40"/>
        <end position="73"/>
    </location>
</feature>
<name>A0AAV5QJ59_9ASCO</name>
<dbReference type="Proteomes" id="UP001360560">
    <property type="component" value="Unassembled WGS sequence"/>
</dbReference>
<dbReference type="Pfam" id="PF13431">
    <property type="entry name" value="TPR_17"/>
    <property type="match status" value="1"/>
</dbReference>
<gene>
    <name evidence="3" type="ORF">DASC09_021520</name>
</gene>
<dbReference type="AlphaFoldDB" id="A0AAV5QJ59"/>
<reference evidence="3 4" key="1">
    <citation type="journal article" date="2023" name="Elife">
        <title>Identification of key yeast species and microbe-microbe interactions impacting larval growth of Drosophila in the wild.</title>
        <authorList>
            <person name="Mure A."/>
            <person name="Sugiura Y."/>
            <person name="Maeda R."/>
            <person name="Honda K."/>
            <person name="Sakurai N."/>
            <person name="Takahashi Y."/>
            <person name="Watada M."/>
            <person name="Katoh T."/>
            <person name="Gotoh A."/>
            <person name="Gotoh Y."/>
            <person name="Taniguchi I."/>
            <person name="Nakamura K."/>
            <person name="Hayashi T."/>
            <person name="Katayama T."/>
            <person name="Uemura T."/>
            <person name="Hattori Y."/>
        </authorList>
    </citation>
    <scope>NUCLEOTIDE SEQUENCE [LARGE SCALE GENOMIC DNA]</scope>
    <source>
        <strain evidence="3 4">SC-9</strain>
    </source>
</reference>
<dbReference type="PROSITE" id="PS50005">
    <property type="entry name" value="TPR"/>
    <property type="match status" value="1"/>
</dbReference>
<organism evidence="3 4">
    <name type="scientific">Saccharomycopsis crataegensis</name>
    <dbReference type="NCBI Taxonomy" id="43959"/>
    <lineage>
        <taxon>Eukaryota</taxon>
        <taxon>Fungi</taxon>
        <taxon>Dikarya</taxon>
        <taxon>Ascomycota</taxon>
        <taxon>Saccharomycotina</taxon>
        <taxon>Saccharomycetes</taxon>
        <taxon>Saccharomycopsidaceae</taxon>
        <taxon>Saccharomycopsis</taxon>
    </lineage>
</organism>
<sequence length="389" mass="43471">MSEIDSVIQKAKELLANSNPEDALQLLSQYGQDESYINDVKYLNILGETLLENSEVEEAFKIYSRSIELDPNGQVSVDGFFNLGQIVGGFDGLQYIIKGCTITETQLQERPAQDRPHWLKKIVQGLFAQIEIWMTDLCMEPQAETQCQDLIAKAIELDPSNPETWTLLASIRISQQQPQEAQEHIRKSWELFQVKKQGLEDSADTAASDNNNNNDNNDGDVNLEYIEMIQPLLTLAKYATEVGLFDVAATVAANIHDITDDLLEPFYVEAFSNYLAAKTLEYQLKNPNAVDEGDGSRLEAINNVKLSMDSEGNGATEEITEYINSALVALSNGSRIMYASSDSEDELREQIGFLVEELGGKAALKRVEKLNKNEGATINEDNWEDEIQE</sequence>
<dbReference type="SUPFAM" id="SSF48452">
    <property type="entry name" value="TPR-like"/>
    <property type="match status" value="1"/>
</dbReference>
<dbReference type="GeneID" id="90072806"/>
<dbReference type="Pfam" id="PF13181">
    <property type="entry name" value="TPR_8"/>
    <property type="match status" value="1"/>
</dbReference>
<protein>
    <submittedName>
        <fullName evidence="3">Acl4 protein</fullName>
    </submittedName>
</protein>
<keyword evidence="1" id="KW-0802">TPR repeat</keyword>
<accession>A0AAV5QJ59</accession>
<dbReference type="EMBL" id="BTFZ01000003">
    <property type="protein sequence ID" value="GMM34827.1"/>
    <property type="molecule type" value="Genomic_DNA"/>
</dbReference>
<dbReference type="RefSeq" id="XP_064851827.1">
    <property type="nucleotide sequence ID" value="XM_064995755.1"/>
</dbReference>
<evidence type="ECO:0000313" key="3">
    <source>
        <dbReference type="EMBL" id="GMM34827.1"/>
    </source>
</evidence>
<feature type="compositionally biased region" description="Low complexity" evidence="2">
    <location>
        <begin position="209"/>
        <end position="219"/>
    </location>
</feature>
<dbReference type="InterPro" id="IPR011990">
    <property type="entry name" value="TPR-like_helical_dom_sf"/>
</dbReference>
<dbReference type="InterPro" id="IPR019734">
    <property type="entry name" value="TPR_rpt"/>
</dbReference>
<comment type="caution">
    <text evidence="3">The sequence shown here is derived from an EMBL/GenBank/DDBJ whole genome shotgun (WGS) entry which is preliminary data.</text>
</comment>
<evidence type="ECO:0000313" key="4">
    <source>
        <dbReference type="Proteomes" id="UP001360560"/>
    </source>
</evidence>
<evidence type="ECO:0000256" key="1">
    <source>
        <dbReference type="PROSITE-ProRule" id="PRU00339"/>
    </source>
</evidence>
<feature type="region of interest" description="Disordered" evidence="2">
    <location>
        <begin position="200"/>
        <end position="219"/>
    </location>
</feature>
<dbReference type="CDD" id="cd24142">
    <property type="entry name" value="ACL4-like"/>
    <property type="match status" value="1"/>
</dbReference>